<keyword evidence="4 8" id="KW-0831">Ubiquinone biosynthesis</keyword>
<evidence type="ECO:0000256" key="7">
    <source>
        <dbReference type="ARBA" id="ARBA00023128"/>
    </source>
</evidence>
<comment type="function">
    <text evidence="8">Membrane-associated protein that warps the membrane surface to access and bind aromatic isoprenes with high specificity, including ubiquinone (CoQ) isoprene intermediates and presents them directly to Coq7, therefore facilitating the Coq7-mediated hydroxylase step. Participates in the biosynthesis of coenzyme Q, also named ubiquinone, an essential lipid-soluble electron transporter for aerobic cellular respiration.</text>
</comment>
<evidence type="ECO:0000256" key="4">
    <source>
        <dbReference type="ARBA" id="ARBA00022688"/>
    </source>
</evidence>
<dbReference type="InterPro" id="IPR013718">
    <property type="entry name" value="COQ9_C"/>
</dbReference>
<dbReference type="Pfam" id="PF08511">
    <property type="entry name" value="COQ9"/>
    <property type="match status" value="1"/>
</dbReference>
<feature type="region of interest" description="Disordered" evidence="9">
    <location>
        <begin position="57"/>
        <end position="81"/>
    </location>
</feature>
<dbReference type="FunFam" id="1.10.357.10:FF:000004">
    <property type="entry name" value="Ubiquinone biosynthesis protein COQ9, mitochondrial"/>
    <property type="match status" value="1"/>
</dbReference>
<dbReference type="EMBL" id="CP151506">
    <property type="protein sequence ID" value="WZN62535.1"/>
    <property type="molecule type" value="Genomic_DNA"/>
</dbReference>
<dbReference type="Gene3D" id="1.10.357.10">
    <property type="entry name" value="Tetracycline Repressor, domain 2"/>
    <property type="match status" value="1"/>
</dbReference>
<gene>
    <name evidence="11" type="ORF">HKI87_06g40720</name>
</gene>
<keyword evidence="12" id="KW-1185">Reference proteome</keyword>
<dbReference type="InterPro" id="IPR012762">
    <property type="entry name" value="Ubiq_biosynth_COQ9"/>
</dbReference>
<evidence type="ECO:0000256" key="8">
    <source>
        <dbReference type="RuleBase" id="RU366063"/>
    </source>
</evidence>
<evidence type="ECO:0000256" key="3">
    <source>
        <dbReference type="ARBA" id="ARBA00010766"/>
    </source>
</evidence>
<evidence type="ECO:0000256" key="1">
    <source>
        <dbReference type="ARBA" id="ARBA00004173"/>
    </source>
</evidence>
<evidence type="ECO:0000259" key="10">
    <source>
        <dbReference type="Pfam" id="PF08511"/>
    </source>
</evidence>
<keyword evidence="7 8" id="KW-0496">Mitochondrion</keyword>
<name>A0AAX4P947_9CHLO</name>
<dbReference type="GO" id="GO:0005743">
    <property type="term" value="C:mitochondrial inner membrane"/>
    <property type="evidence" value="ECO:0007669"/>
    <property type="project" value="TreeGrafter"/>
</dbReference>
<dbReference type="GO" id="GO:0006744">
    <property type="term" value="P:ubiquinone biosynthetic process"/>
    <property type="evidence" value="ECO:0007669"/>
    <property type="project" value="UniProtKB-UniRule"/>
</dbReference>
<feature type="domain" description="COQ9 C-terminal" evidence="10">
    <location>
        <begin position="193"/>
        <end position="262"/>
    </location>
</feature>
<dbReference type="AlphaFoldDB" id="A0AAX4P947"/>
<comment type="pathway">
    <text evidence="2 8">Cofactor biosynthesis; ubiquinone biosynthesis.</text>
</comment>
<dbReference type="PANTHER" id="PTHR21427">
    <property type="entry name" value="UBIQUINONE BIOSYNTHESIS PROTEIN COQ9, MITOCHONDRIAL"/>
    <property type="match status" value="1"/>
</dbReference>
<feature type="compositionally biased region" description="Polar residues" evidence="9">
    <location>
        <begin position="58"/>
        <end position="74"/>
    </location>
</feature>
<evidence type="ECO:0000313" key="11">
    <source>
        <dbReference type="EMBL" id="WZN62535.1"/>
    </source>
</evidence>
<reference evidence="11 12" key="1">
    <citation type="submission" date="2024-03" db="EMBL/GenBank/DDBJ databases">
        <title>Complete genome sequence of the green alga Chloropicon roscoffensis RCC1871.</title>
        <authorList>
            <person name="Lemieux C."/>
            <person name="Pombert J.-F."/>
            <person name="Otis C."/>
            <person name="Turmel M."/>
        </authorList>
    </citation>
    <scope>NUCLEOTIDE SEQUENCE [LARGE SCALE GENOMIC DNA]</scope>
    <source>
        <strain evidence="11 12">RCC1871</strain>
    </source>
</reference>
<dbReference type="Proteomes" id="UP001472866">
    <property type="component" value="Chromosome 06"/>
</dbReference>
<dbReference type="NCBIfam" id="TIGR02396">
    <property type="entry name" value="diverge_rpsU"/>
    <property type="match status" value="1"/>
</dbReference>
<sequence>MAGLATLWGHGLRATGRRALECGVPGLSRALHLHSGTPLLPPRSALPPFSLPTLGRVIQTSSGPNTGRSCSTDASGGASEGDVRQELLRASMTHVGKLGFTMEAIHAAGRELGFSSAVANVFERKEAELIEHFLEDCRSKMNQELEERSEEIASMKIREKIATAVRVRLKLMAPHVEAWPRAVYVMSQPPNVASSLYHLHLLVDDMWHVAGDKSTDLNWYSKRMLLAGVYTSSELFMVQDSSRDFEETWHFVDRQISRVLKLGKAGSDLLNFFASRGAPSPGKGTRV</sequence>
<keyword evidence="6 8" id="KW-0446">Lipid-binding</keyword>
<dbReference type="PANTHER" id="PTHR21427:SF19">
    <property type="entry name" value="UBIQUINONE BIOSYNTHESIS PROTEIN COQ9, MITOCHONDRIAL"/>
    <property type="match status" value="1"/>
</dbReference>
<proteinExistence type="inferred from homology"/>
<keyword evidence="5" id="KW-0809">Transit peptide</keyword>
<accession>A0AAX4P947</accession>
<dbReference type="GO" id="GO:0008289">
    <property type="term" value="F:lipid binding"/>
    <property type="evidence" value="ECO:0007669"/>
    <property type="project" value="UniProtKB-UniRule"/>
</dbReference>
<protein>
    <recommendedName>
        <fullName evidence="8">Ubiquinone biosynthesis protein</fullName>
    </recommendedName>
</protein>
<keyword evidence="11" id="KW-0830">Ubiquinone</keyword>
<organism evidence="11 12">
    <name type="scientific">Chloropicon roscoffensis</name>
    <dbReference type="NCBI Taxonomy" id="1461544"/>
    <lineage>
        <taxon>Eukaryota</taxon>
        <taxon>Viridiplantae</taxon>
        <taxon>Chlorophyta</taxon>
        <taxon>Chloropicophyceae</taxon>
        <taxon>Chloropicales</taxon>
        <taxon>Chloropicaceae</taxon>
        <taxon>Chloropicon</taxon>
    </lineage>
</organism>
<evidence type="ECO:0000256" key="9">
    <source>
        <dbReference type="SAM" id="MobiDB-lite"/>
    </source>
</evidence>
<evidence type="ECO:0000256" key="5">
    <source>
        <dbReference type="ARBA" id="ARBA00022946"/>
    </source>
</evidence>
<comment type="similarity">
    <text evidence="3 8">Belongs to the COQ9 family.</text>
</comment>
<comment type="subcellular location">
    <subcellularLocation>
        <location evidence="1 8">Mitochondrion</location>
    </subcellularLocation>
</comment>
<evidence type="ECO:0000256" key="6">
    <source>
        <dbReference type="ARBA" id="ARBA00023121"/>
    </source>
</evidence>
<evidence type="ECO:0000256" key="2">
    <source>
        <dbReference type="ARBA" id="ARBA00004749"/>
    </source>
</evidence>
<evidence type="ECO:0000313" key="12">
    <source>
        <dbReference type="Proteomes" id="UP001472866"/>
    </source>
</evidence>